<comment type="caution">
    <text evidence="1">The sequence shown here is derived from an EMBL/GenBank/DDBJ whole genome shotgun (WGS) entry which is preliminary data.</text>
</comment>
<proteinExistence type="predicted"/>
<evidence type="ECO:0000313" key="2">
    <source>
        <dbReference type="Proteomes" id="UP000228754"/>
    </source>
</evidence>
<evidence type="ECO:0000313" key="1">
    <source>
        <dbReference type="EMBL" id="PCK18293.1"/>
    </source>
</evidence>
<dbReference type="AlphaFoldDB" id="A0A2A5IM39"/>
<organism evidence="1 2">
    <name type="scientific">Bacillus pumilus</name>
    <name type="common">Bacillus mesentericus</name>
    <dbReference type="NCBI Taxonomy" id="1408"/>
    <lineage>
        <taxon>Bacteria</taxon>
        <taxon>Bacillati</taxon>
        <taxon>Bacillota</taxon>
        <taxon>Bacilli</taxon>
        <taxon>Bacillales</taxon>
        <taxon>Bacillaceae</taxon>
        <taxon>Bacillus</taxon>
    </lineage>
</organism>
<accession>A0A2A5IM39</accession>
<dbReference type="Proteomes" id="UP000228754">
    <property type="component" value="Unassembled WGS sequence"/>
</dbReference>
<protein>
    <submittedName>
        <fullName evidence="1">Uncharacterized protein</fullName>
    </submittedName>
</protein>
<sequence>MLTKLIKNHEDGIKSCHKEIKRNNETLKKQRELKPEIDKIFKVWEEHLKGLGYREVKANSSELY</sequence>
<dbReference type="EMBL" id="NKHG01000119">
    <property type="protein sequence ID" value="PCK18293.1"/>
    <property type="molecule type" value="Genomic_DNA"/>
</dbReference>
<gene>
    <name evidence="1" type="ORF">CEY02_19020</name>
</gene>
<name>A0A2A5IM39_BACPU</name>
<reference evidence="1 2" key="1">
    <citation type="submission" date="2017-06" db="EMBL/GenBank/DDBJ databases">
        <title>Draft Genome Sequence of Bacillus sp Strain 36R Isolated from saline sediment at Atanasia, Sonora, Mexico.</title>
        <authorList>
            <person name="Sanchez Diaz R."/>
            <person name="Quiroz Macias M.E."/>
            <person name="Ibarra Gamez J.C."/>
            <person name="Enciso Ibarra J."/>
            <person name="Gomez Gil B."/>
            <person name="Galaviz Silva L."/>
        </authorList>
    </citation>
    <scope>NUCLEOTIDE SEQUENCE [LARGE SCALE GENOMIC DNA]</scope>
    <source>
        <strain evidence="1 2">36R_ATNSAL</strain>
    </source>
</reference>